<dbReference type="SUPFAM" id="SSF75217">
    <property type="entry name" value="alpha/beta knot"/>
    <property type="match status" value="1"/>
</dbReference>
<dbReference type="SUPFAM" id="SSF50249">
    <property type="entry name" value="Nucleic acid-binding proteins"/>
    <property type="match status" value="1"/>
</dbReference>
<dbReference type="CDD" id="cd18086">
    <property type="entry name" value="HsC9orf114-like"/>
    <property type="match status" value="1"/>
</dbReference>
<dbReference type="InterPro" id="IPR012340">
    <property type="entry name" value="NA-bd_OB-fold"/>
</dbReference>
<dbReference type="PANTHER" id="PTHR12150:SF13">
    <property type="entry name" value="METHYLTRANSFERASE C9ORF114-RELATED"/>
    <property type="match status" value="1"/>
</dbReference>
<dbReference type="PANTHER" id="PTHR12150">
    <property type="entry name" value="CLASS IV SAM-BINDING METHYLTRANSFERASE-RELATED"/>
    <property type="match status" value="1"/>
</dbReference>
<evidence type="ECO:0000256" key="1">
    <source>
        <dbReference type="ARBA" id="ARBA00009841"/>
    </source>
</evidence>
<dbReference type="Pfam" id="PF02598">
    <property type="entry name" value="Methyltrn_RNA_3"/>
    <property type="match status" value="1"/>
</dbReference>
<dbReference type="Gene3D" id="3.40.1280.10">
    <property type="match status" value="2"/>
</dbReference>
<comment type="similarity">
    <text evidence="1">Belongs to the class IV-like SAM-binding methyltransferase superfamily.</text>
</comment>
<dbReference type="Proteomes" id="UP001431783">
    <property type="component" value="Unassembled WGS sequence"/>
</dbReference>
<dbReference type="EMBL" id="JARQZJ010000097">
    <property type="protein sequence ID" value="KAK9885937.1"/>
    <property type="molecule type" value="Genomic_DNA"/>
</dbReference>
<comment type="caution">
    <text evidence="3">The sequence shown here is derived from an EMBL/GenBank/DDBJ whole genome shotgun (WGS) entry which is preliminary data.</text>
</comment>
<dbReference type="AlphaFoldDB" id="A0AAW1UZN9"/>
<dbReference type="InterPro" id="IPR029026">
    <property type="entry name" value="tRNA_m1G_MTases_N"/>
</dbReference>
<reference evidence="3 4" key="1">
    <citation type="submission" date="2023-03" db="EMBL/GenBank/DDBJ databases">
        <title>Genome insight into feeding habits of ladybird beetles.</title>
        <authorList>
            <person name="Li H.-S."/>
            <person name="Huang Y.-H."/>
            <person name="Pang H."/>
        </authorList>
    </citation>
    <scope>NUCLEOTIDE SEQUENCE [LARGE SCALE GENOMIC DNA]</scope>
    <source>
        <strain evidence="3">SYSU_2023b</strain>
        <tissue evidence="3">Whole body</tissue>
    </source>
</reference>
<evidence type="ECO:0000256" key="2">
    <source>
        <dbReference type="SAM" id="MobiDB-lite"/>
    </source>
</evidence>
<feature type="region of interest" description="Disordered" evidence="2">
    <location>
        <begin position="1"/>
        <end position="28"/>
    </location>
</feature>
<evidence type="ECO:0000313" key="3">
    <source>
        <dbReference type="EMBL" id="KAK9885937.1"/>
    </source>
</evidence>
<protein>
    <recommendedName>
        <fullName evidence="5">SPOUT domain containing methyltransferase 1</fullName>
    </recommendedName>
</protein>
<sequence>MYSNKSQPVKLQSWSEVNKNRKRERKEWKDKTLLKKKKVEEENQCELKNEIKEVPKVPEEISTLSLAVPGSILENAQSAELRTYLAGQIARTACLFQVDEVIVYDDYGDEANCKKSTIEDDYGMKTLRSCCVQLARILQYLECPQYLRKHFFPLHNDLKFSGLLNPLNAPHHLSINENFEFREGIVTNKPVKPGRGSIVSVGLKQDVHIDKLLTEGFRCTVRILPGKNNSKKFKGLVVHPDTPRKETGIYWGYNVRLAKSLSYVFSQCPYKTGYDVSIGTSDKGSSIDEFNCPPYIDIC</sequence>
<dbReference type="InterPro" id="IPR029028">
    <property type="entry name" value="Alpha/beta_knot_MTases"/>
</dbReference>
<dbReference type="InterPro" id="IPR003750">
    <property type="entry name" value="Put_MeTrfase-C9orf114-like"/>
</dbReference>
<gene>
    <name evidence="3" type="ORF">WA026_013814</name>
</gene>
<proteinExistence type="inferred from homology"/>
<accession>A0AAW1UZN9</accession>
<evidence type="ECO:0008006" key="5">
    <source>
        <dbReference type="Google" id="ProtNLM"/>
    </source>
</evidence>
<organism evidence="3 4">
    <name type="scientific">Henosepilachna vigintioctopunctata</name>
    <dbReference type="NCBI Taxonomy" id="420089"/>
    <lineage>
        <taxon>Eukaryota</taxon>
        <taxon>Metazoa</taxon>
        <taxon>Ecdysozoa</taxon>
        <taxon>Arthropoda</taxon>
        <taxon>Hexapoda</taxon>
        <taxon>Insecta</taxon>
        <taxon>Pterygota</taxon>
        <taxon>Neoptera</taxon>
        <taxon>Endopterygota</taxon>
        <taxon>Coleoptera</taxon>
        <taxon>Polyphaga</taxon>
        <taxon>Cucujiformia</taxon>
        <taxon>Coccinelloidea</taxon>
        <taxon>Coccinellidae</taxon>
        <taxon>Epilachninae</taxon>
        <taxon>Epilachnini</taxon>
        <taxon>Henosepilachna</taxon>
    </lineage>
</organism>
<keyword evidence="4" id="KW-1185">Reference proteome</keyword>
<evidence type="ECO:0000313" key="4">
    <source>
        <dbReference type="Proteomes" id="UP001431783"/>
    </source>
</evidence>
<name>A0AAW1UZN9_9CUCU</name>
<feature type="compositionally biased region" description="Polar residues" evidence="2">
    <location>
        <begin position="1"/>
        <end position="17"/>
    </location>
</feature>